<name>A0A1S8S019_CLOBE</name>
<sequence>MKDLNFFKPYLGKKKEKINFKIYMYGSAAIVGILIIGSLIFNTTRMYLLDKSINDYKSKLAASEIQEKLKEAESVNKETSVLKQYDTSLNGIAVSIKKRDNVSDSLLKDISSTLPSQVSFKNFEIVENNISIKGTSSERTAIAELKHNLSELPIMEDVYVNSIDTQGSTEGEYSFDIKCVLKDVG</sequence>
<evidence type="ECO:0000313" key="2">
    <source>
        <dbReference type="EMBL" id="OOM58786.1"/>
    </source>
</evidence>
<proteinExistence type="predicted"/>
<keyword evidence="1" id="KW-0472">Membrane</keyword>
<dbReference type="AlphaFoldDB" id="A0A1S8S019"/>
<reference evidence="2 3" key="1">
    <citation type="submission" date="2016-05" db="EMBL/GenBank/DDBJ databases">
        <title>Microbial solvent formation.</title>
        <authorList>
            <person name="Poehlein A."/>
            <person name="Montoya Solano J.D."/>
            <person name="Flitsch S."/>
            <person name="Krabben P."/>
            <person name="Duerre P."/>
            <person name="Daniel R."/>
        </authorList>
    </citation>
    <scope>NUCLEOTIDE SEQUENCE [LARGE SCALE GENOMIC DNA]</scope>
    <source>
        <strain evidence="2 3">DSM 53</strain>
    </source>
</reference>
<keyword evidence="1" id="KW-1133">Transmembrane helix</keyword>
<feature type="transmembrane region" description="Helical" evidence="1">
    <location>
        <begin position="20"/>
        <end position="41"/>
    </location>
</feature>
<keyword evidence="1" id="KW-0812">Transmembrane</keyword>
<protein>
    <submittedName>
        <fullName evidence="2">Fimbrial assembly protein (PilN)</fullName>
    </submittedName>
</protein>
<evidence type="ECO:0000313" key="3">
    <source>
        <dbReference type="Proteomes" id="UP000190973"/>
    </source>
</evidence>
<organism evidence="2 3">
    <name type="scientific">Clostridium beijerinckii</name>
    <name type="common">Clostridium MP</name>
    <dbReference type="NCBI Taxonomy" id="1520"/>
    <lineage>
        <taxon>Bacteria</taxon>
        <taxon>Bacillati</taxon>
        <taxon>Bacillota</taxon>
        <taxon>Clostridia</taxon>
        <taxon>Eubacteriales</taxon>
        <taxon>Clostridiaceae</taxon>
        <taxon>Clostridium</taxon>
    </lineage>
</organism>
<accession>A0A1S8S019</accession>
<evidence type="ECO:0000256" key="1">
    <source>
        <dbReference type="SAM" id="Phobius"/>
    </source>
</evidence>
<dbReference type="InterPro" id="IPR007813">
    <property type="entry name" value="PilN"/>
</dbReference>
<dbReference type="PANTHER" id="PTHR40278">
    <property type="entry name" value="DNA UTILIZATION PROTEIN HOFN"/>
    <property type="match status" value="1"/>
</dbReference>
<dbReference type="PANTHER" id="PTHR40278:SF1">
    <property type="entry name" value="DNA UTILIZATION PROTEIN HOFN"/>
    <property type="match status" value="1"/>
</dbReference>
<dbReference type="Proteomes" id="UP000190973">
    <property type="component" value="Unassembled WGS sequence"/>
</dbReference>
<dbReference type="Pfam" id="PF05137">
    <property type="entry name" value="PilN"/>
    <property type="match status" value="1"/>
</dbReference>
<dbReference type="RefSeq" id="WP_077840161.1">
    <property type="nucleotide sequence ID" value="NZ_JABTAE010000001.1"/>
</dbReference>
<gene>
    <name evidence="2" type="ORF">CLBCK_38220</name>
</gene>
<dbReference type="EMBL" id="LZZI01000090">
    <property type="protein sequence ID" value="OOM58786.1"/>
    <property type="molecule type" value="Genomic_DNA"/>
</dbReference>
<comment type="caution">
    <text evidence="2">The sequence shown here is derived from an EMBL/GenBank/DDBJ whole genome shotgun (WGS) entry which is preliminary data.</text>
</comment>
<dbReference type="InterPro" id="IPR052534">
    <property type="entry name" value="Extracell_DNA_Util/SecSys_Comp"/>
</dbReference>